<feature type="region of interest" description="Disordered" evidence="6">
    <location>
        <begin position="123"/>
        <end position="183"/>
    </location>
</feature>
<dbReference type="Gene3D" id="3.60.40.10">
    <property type="entry name" value="PPM-type phosphatase domain"/>
    <property type="match status" value="2"/>
</dbReference>
<dbReference type="GO" id="GO:0016020">
    <property type="term" value="C:membrane"/>
    <property type="evidence" value="ECO:0007669"/>
    <property type="project" value="UniProtKB-SubCell"/>
</dbReference>
<name>A0A2R5G4L7_9STRA</name>
<proteinExistence type="inferred from homology"/>
<dbReference type="GO" id="GO:0046872">
    <property type="term" value="F:metal ion binding"/>
    <property type="evidence" value="ECO:0007669"/>
    <property type="project" value="UniProtKB-KW"/>
</dbReference>
<dbReference type="Proteomes" id="UP000241890">
    <property type="component" value="Unassembled WGS sequence"/>
</dbReference>
<dbReference type="InParanoid" id="A0A2R5G4L7"/>
<evidence type="ECO:0000256" key="4">
    <source>
        <dbReference type="ARBA" id="ARBA00022912"/>
    </source>
</evidence>
<feature type="compositionally biased region" description="Basic and acidic residues" evidence="6">
    <location>
        <begin position="170"/>
        <end position="179"/>
    </location>
</feature>
<feature type="domain" description="PPM-type phosphatase" evidence="7">
    <location>
        <begin position="29"/>
        <end position="400"/>
    </location>
</feature>
<evidence type="ECO:0000256" key="1">
    <source>
        <dbReference type="ARBA" id="ARBA00004170"/>
    </source>
</evidence>
<dbReference type="SUPFAM" id="SSF81606">
    <property type="entry name" value="PP2C-like"/>
    <property type="match status" value="1"/>
</dbReference>
<evidence type="ECO:0000313" key="8">
    <source>
        <dbReference type="EMBL" id="GBG25966.1"/>
    </source>
</evidence>
<sequence>MGAYLDKPVTTKESFDGLYVNIEGDAEHAFAVSEMQGWRKTMEDAHITKHGIAEVDGEPVSVFGVFDGHGGKEVAAFCAQHLTEELVELESFRKGDFERALPEVFHQMDNMLRSEAYASELSKLRDQDDAVSSSAENHASDQDDEDEANDEGASGASAKDPPSRESIQADVKEKMDAAEQKGSLTKAEALELVMKMMKLKSMDEEQASEGNAAQDGAAVGARYTDAGCTAVVCLLHGPRIFVANAGDSRAILSTNGTARALSQDHKPSQDRELKRIRAAGGFVNEAGRVNGNLNLSRSIGDLKYKVNEDLDPADQIITAEPDVRVFELTDEDEFFFIACDGVYDVMTNQRAVDFVFERLAKGVQPVSTILEEVFEECICDSPQAAQGLGADNMTACLVLLKPLSYFPAHAASHQKKSATGSRSKSSRLFRTKSRHKT</sequence>
<dbReference type="InterPro" id="IPR001932">
    <property type="entry name" value="PPM-type_phosphatase-like_dom"/>
</dbReference>
<accession>A0A2R5G4L7</accession>
<comment type="similarity">
    <text evidence="5">Belongs to the PP2C family.</text>
</comment>
<comment type="caution">
    <text evidence="8">The sequence shown here is derived from an EMBL/GenBank/DDBJ whole genome shotgun (WGS) entry which is preliminary data.</text>
</comment>
<dbReference type="SMART" id="SM00332">
    <property type="entry name" value="PP2Cc"/>
    <property type="match status" value="1"/>
</dbReference>
<dbReference type="CDD" id="cd00143">
    <property type="entry name" value="PP2Cc"/>
    <property type="match status" value="1"/>
</dbReference>
<dbReference type="PROSITE" id="PS51746">
    <property type="entry name" value="PPM_2"/>
    <property type="match status" value="1"/>
</dbReference>
<evidence type="ECO:0000256" key="6">
    <source>
        <dbReference type="SAM" id="MobiDB-lite"/>
    </source>
</evidence>
<dbReference type="InterPro" id="IPR015655">
    <property type="entry name" value="PP2C"/>
</dbReference>
<organism evidence="8 9">
    <name type="scientific">Hondaea fermentalgiana</name>
    <dbReference type="NCBI Taxonomy" id="2315210"/>
    <lineage>
        <taxon>Eukaryota</taxon>
        <taxon>Sar</taxon>
        <taxon>Stramenopiles</taxon>
        <taxon>Bigyra</taxon>
        <taxon>Labyrinthulomycetes</taxon>
        <taxon>Thraustochytrida</taxon>
        <taxon>Thraustochytriidae</taxon>
        <taxon>Hondaea</taxon>
    </lineage>
</organism>
<dbReference type="InterPro" id="IPR036457">
    <property type="entry name" value="PPM-type-like_dom_sf"/>
</dbReference>
<reference evidence="8 9" key="1">
    <citation type="submission" date="2017-12" db="EMBL/GenBank/DDBJ databases">
        <title>Sequencing, de novo assembly and annotation of complete genome of a new Thraustochytrid species, strain FCC1311.</title>
        <authorList>
            <person name="Sedici K."/>
            <person name="Godart F."/>
            <person name="Aiese Cigliano R."/>
            <person name="Sanseverino W."/>
            <person name="Barakat M."/>
            <person name="Ortet P."/>
            <person name="Marechal E."/>
            <person name="Cagnac O."/>
            <person name="Amato A."/>
        </authorList>
    </citation>
    <scope>NUCLEOTIDE SEQUENCE [LARGE SCALE GENOMIC DNA]</scope>
</reference>
<evidence type="ECO:0000256" key="3">
    <source>
        <dbReference type="ARBA" id="ARBA00022801"/>
    </source>
</evidence>
<dbReference type="OrthoDB" id="10264738at2759"/>
<feature type="compositionally biased region" description="Basic residues" evidence="6">
    <location>
        <begin position="424"/>
        <end position="437"/>
    </location>
</feature>
<dbReference type="PANTHER" id="PTHR13832">
    <property type="entry name" value="PROTEIN PHOSPHATASE 2C"/>
    <property type="match status" value="1"/>
</dbReference>
<dbReference type="AlphaFoldDB" id="A0A2R5G4L7"/>
<evidence type="ECO:0000259" key="7">
    <source>
        <dbReference type="PROSITE" id="PS51746"/>
    </source>
</evidence>
<keyword evidence="2" id="KW-0479">Metal-binding</keyword>
<feature type="region of interest" description="Disordered" evidence="6">
    <location>
        <begin position="414"/>
        <end position="437"/>
    </location>
</feature>
<dbReference type="FunCoup" id="A0A2R5G4L7">
    <property type="interactions" value="531"/>
</dbReference>
<keyword evidence="4 5" id="KW-0904">Protein phosphatase</keyword>
<keyword evidence="9" id="KW-1185">Reference proteome</keyword>
<dbReference type="EMBL" id="BEYU01000017">
    <property type="protein sequence ID" value="GBG25966.1"/>
    <property type="molecule type" value="Genomic_DNA"/>
</dbReference>
<dbReference type="GO" id="GO:0004722">
    <property type="term" value="F:protein serine/threonine phosphatase activity"/>
    <property type="evidence" value="ECO:0007669"/>
    <property type="project" value="InterPro"/>
</dbReference>
<dbReference type="PROSITE" id="PS01032">
    <property type="entry name" value="PPM_1"/>
    <property type="match status" value="1"/>
</dbReference>
<evidence type="ECO:0000256" key="5">
    <source>
        <dbReference type="RuleBase" id="RU003465"/>
    </source>
</evidence>
<evidence type="ECO:0000256" key="2">
    <source>
        <dbReference type="ARBA" id="ARBA00022723"/>
    </source>
</evidence>
<keyword evidence="3 5" id="KW-0378">Hydrolase</keyword>
<dbReference type="InterPro" id="IPR000222">
    <property type="entry name" value="PP2C_BS"/>
</dbReference>
<protein>
    <submittedName>
        <fullName evidence="8">Protein phosphatase, putative</fullName>
    </submittedName>
</protein>
<comment type="subcellular location">
    <subcellularLocation>
        <location evidence="1">Membrane</location>
        <topology evidence="1">Peripheral membrane protein</topology>
    </subcellularLocation>
</comment>
<gene>
    <name evidence="8" type="ORF">FCC1311_021862</name>
</gene>
<dbReference type="Pfam" id="PF00481">
    <property type="entry name" value="PP2C"/>
    <property type="match status" value="2"/>
</dbReference>
<dbReference type="PANTHER" id="PTHR13832:SF840">
    <property type="entry name" value="PROTEIN PHOSPHATASE 2C 60-RELATED"/>
    <property type="match status" value="1"/>
</dbReference>
<evidence type="ECO:0000313" key="9">
    <source>
        <dbReference type="Proteomes" id="UP000241890"/>
    </source>
</evidence>